<accession>A0A975ARD4</accession>
<keyword evidence="4" id="KW-1185">Reference proteome</keyword>
<name>A0A975ARD4_9GAMM</name>
<dbReference type="RefSeq" id="WP_207526595.1">
    <property type="nucleotide sequence ID" value="NZ_CP071518.1"/>
</dbReference>
<dbReference type="Pfam" id="PF07793">
    <property type="entry name" value="DUF1631"/>
    <property type="match status" value="1"/>
</dbReference>
<dbReference type="AlphaFoldDB" id="A0A975ARD4"/>
<evidence type="ECO:0000313" key="4">
    <source>
        <dbReference type="Proteomes" id="UP000639274"/>
    </source>
</evidence>
<keyword evidence="1" id="KW-0175">Coiled coil</keyword>
<proteinExistence type="predicted"/>
<sequence length="742" mass="80257">MSIDGESFPAGSRDPQLLLAAMQRITQEQLGAALERVLRRTDDYLFDSSNSGGGGAELTALRDLRRARAQIQQRFDQTVATGFRRLQEAPMAGRTMDASSLSLVSDEALEEQLATEQVVDSLSKAFAPGLELLDKRLAALTERPVLHAKDNPAGPKFISESMSGALSALEVSANVRIVLFKFLERELAPVLGPLYERLNAGLAGAGVLPMIKPTKRAEPLPQQAATVVETPADPATAAAMAGVVAAQGGMAGPGDQALFSSLLNLLQTWRQAMQPQRSDGGGGGVGGGAGGPSMSTTDVMTVLSLLQREAPPSFEPAASGETRAPLADQMRNQLIEGARRLGMGERMSLSNVDEDAVDLVGMLFDVLLDERHFEPDVRSKLNRLLVPYIKVAVKDRRLFLYKAHPARRLLNVVAEASEGNRGESVQDRELMARVDTTIERLVVEFNEDIAIFETLEQELRSFMEQHRKRIEVTERRAAEAQRGRERLEQAREDVSVDLTIVRQMRDLPPALDAFVVQYAAHHLTQLVLREGKDSPRYAEAIRAVTSVMAIYDQAELGVPMDRLPALDKPTIETILASSGLLGATADDVVATLQRTLTQISAGDEAAASAEQLPVSPVPPPPPEPAAAEPDLELIAGNSTLDFDPAMADRMRALEVGTWIQLTSESGRVEPAKVSWVSPISSRLLFVNRRGIRVLVASAEELAAMARLGRVQLREADTAFDDAMQQVMGRLKSSAPPGASFNA</sequence>
<feature type="compositionally biased region" description="Gly residues" evidence="2">
    <location>
        <begin position="279"/>
        <end position="291"/>
    </location>
</feature>
<feature type="region of interest" description="Disordered" evidence="2">
    <location>
        <begin position="274"/>
        <end position="293"/>
    </location>
</feature>
<feature type="compositionally biased region" description="Pro residues" evidence="2">
    <location>
        <begin position="615"/>
        <end position="624"/>
    </location>
</feature>
<dbReference type="EMBL" id="CP071518">
    <property type="protein sequence ID" value="QSX77542.1"/>
    <property type="molecule type" value="Genomic_DNA"/>
</dbReference>
<evidence type="ECO:0000256" key="1">
    <source>
        <dbReference type="SAM" id="Coils"/>
    </source>
</evidence>
<dbReference type="Proteomes" id="UP000639274">
    <property type="component" value="Chromosome"/>
</dbReference>
<gene>
    <name evidence="3" type="ORF">I8J32_012355</name>
</gene>
<organism evidence="3 4">
    <name type="scientific">Agrilutibacter solisilvae</name>
    <dbReference type="NCBI Taxonomy" id="2763317"/>
    <lineage>
        <taxon>Bacteria</taxon>
        <taxon>Pseudomonadati</taxon>
        <taxon>Pseudomonadota</taxon>
        <taxon>Gammaproteobacteria</taxon>
        <taxon>Lysobacterales</taxon>
        <taxon>Lysobacteraceae</taxon>
        <taxon>Agrilutibacter</taxon>
    </lineage>
</organism>
<evidence type="ECO:0000256" key="2">
    <source>
        <dbReference type="SAM" id="MobiDB-lite"/>
    </source>
</evidence>
<protein>
    <submittedName>
        <fullName evidence="3">DUF1631 domain-containing protein</fullName>
    </submittedName>
</protein>
<reference evidence="3 4" key="1">
    <citation type="submission" date="2021-03" db="EMBL/GenBank/DDBJ databases">
        <title>Lysobacter sp. nov. isolated from soil of gangwondo yeongwol, south Korea.</title>
        <authorList>
            <person name="Kim K.R."/>
            <person name="Kim K.H."/>
            <person name="Jeon C.O."/>
        </authorList>
    </citation>
    <scope>NUCLEOTIDE SEQUENCE [LARGE SCALE GENOMIC DNA]</scope>
    <source>
        <strain evidence="3 4">R19</strain>
    </source>
</reference>
<evidence type="ECO:0000313" key="3">
    <source>
        <dbReference type="EMBL" id="QSX77542.1"/>
    </source>
</evidence>
<feature type="coiled-coil region" evidence="1">
    <location>
        <begin position="463"/>
        <end position="497"/>
    </location>
</feature>
<dbReference type="InterPro" id="IPR012434">
    <property type="entry name" value="DUF1631"/>
</dbReference>
<feature type="region of interest" description="Disordered" evidence="2">
    <location>
        <begin position="605"/>
        <end position="627"/>
    </location>
</feature>
<dbReference type="KEGG" id="lsf:I8J32_012355"/>